<reference evidence="27" key="3">
    <citation type="journal article" date="2014" name="Nature">
        <title>Elephant shark genome provides unique insights into gnathostome evolution.</title>
        <authorList>
            <consortium name="International Elephant Shark Genome Sequencing Consortium"/>
            <person name="Venkatesh B."/>
            <person name="Lee A.P."/>
            <person name="Ravi V."/>
            <person name="Maurya A.K."/>
            <person name="Lian M.M."/>
            <person name="Swann J.B."/>
            <person name="Ohta Y."/>
            <person name="Flajnik M.F."/>
            <person name="Sutoh Y."/>
            <person name="Kasahara M."/>
            <person name="Hoon S."/>
            <person name="Gangu V."/>
            <person name="Roy S.W."/>
            <person name="Irimia M."/>
            <person name="Korzh V."/>
            <person name="Kondrychyn I."/>
            <person name="Lim Z.W."/>
            <person name="Tay B.H."/>
            <person name="Tohari S."/>
            <person name="Kong K.W."/>
            <person name="Ho S."/>
            <person name="Lorente-Galdos B."/>
            <person name="Quilez J."/>
            <person name="Marques-Bonet T."/>
            <person name="Raney B.J."/>
            <person name="Ingham P.W."/>
            <person name="Tay A."/>
            <person name="Hillier L.W."/>
            <person name="Minx P."/>
            <person name="Boehm T."/>
            <person name="Wilson R.K."/>
            <person name="Brenner S."/>
            <person name="Warren W.C."/>
        </authorList>
    </citation>
    <scope>NUCLEOTIDE SEQUENCE [LARGE SCALE GENOMIC DNA]</scope>
</reference>
<feature type="disulfide bond" evidence="23">
    <location>
        <begin position="118"/>
        <end position="167"/>
    </location>
</feature>
<dbReference type="Ensembl" id="ENSCMIT00000013550.1">
    <property type="protein sequence ID" value="ENSCMIP00000013258.1"/>
    <property type="gene ID" value="ENSCMIG00000006667.1"/>
</dbReference>
<comment type="similarity">
    <text evidence="3 21 25">Belongs to the P2X receptor family.</text>
</comment>
<feature type="disulfide bond" evidence="23">
    <location>
        <begin position="128"/>
        <end position="151"/>
    </location>
</feature>
<organism evidence="26 27">
    <name type="scientific">Callorhinchus milii</name>
    <name type="common">Ghost shark</name>
    <dbReference type="NCBI Taxonomy" id="7868"/>
    <lineage>
        <taxon>Eukaryota</taxon>
        <taxon>Metazoa</taxon>
        <taxon>Chordata</taxon>
        <taxon>Craniata</taxon>
        <taxon>Vertebrata</taxon>
        <taxon>Chondrichthyes</taxon>
        <taxon>Holocephali</taxon>
        <taxon>Chimaeriformes</taxon>
        <taxon>Callorhinchidae</taxon>
        <taxon>Callorhinchus</taxon>
    </lineage>
</organism>
<comment type="catalytic activity">
    <reaction evidence="20">
        <text>Ca(2+)(in) = Ca(2+)(out)</text>
        <dbReference type="Rhea" id="RHEA:29671"/>
        <dbReference type="ChEBI" id="CHEBI:29108"/>
    </reaction>
</comment>
<dbReference type="STRING" id="7868.ENSCMIP00000013258"/>
<dbReference type="RefSeq" id="XP_007900432.1">
    <property type="nucleotide sequence ID" value="XM_007902241.2"/>
</dbReference>
<feature type="disulfide bond" evidence="23">
    <location>
        <begin position="219"/>
        <end position="229"/>
    </location>
</feature>
<feature type="binding site" evidence="22">
    <location>
        <begin position="295"/>
        <end position="297"/>
    </location>
    <ligand>
        <name>ATP</name>
        <dbReference type="ChEBI" id="CHEBI:30616"/>
        <note>ligand shared between two neighboring subunits of the homotrimer</note>
    </ligand>
</feature>
<dbReference type="GO" id="GO:0098794">
    <property type="term" value="C:postsynapse"/>
    <property type="evidence" value="ECO:0007669"/>
    <property type="project" value="GOC"/>
</dbReference>
<evidence type="ECO:0000256" key="8">
    <source>
        <dbReference type="ARBA" id="ARBA00022840"/>
    </source>
</evidence>
<evidence type="ECO:0000256" key="24">
    <source>
        <dbReference type="PIRSR" id="PIRSR005713-3"/>
    </source>
</evidence>
<evidence type="ECO:0000256" key="6">
    <source>
        <dbReference type="ARBA" id="ARBA00022692"/>
    </source>
</evidence>
<evidence type="ECO:0000256" key="18">
    <source>
        <dbReference type="ARBA" id="ARBA00034430"/>
    </source>
</evidence>
<dbReference type="AlphaFoldDB" id="A0A4W3H8R9"/>
<comment type="catalytic activity">
    <reaction evidence="19">
        <text>Na(+)(in) = Na(+)(out)</text>
        <dbReference type="Rhea" id="RHEA:34963"/>
        <dbReference type="ChEBI" id="CHEBI:29101"/>
    </reaction>
</comment>
<dbReference type="GO" id="GO:0004931">
    <property type="term" value="F:extracellularly ATP-gated monoatomic cation channel activity"/>
    <property type="evidence" value="ECO:0007669"/>
    <property type="project" value="UniProtKB-UniRule"/>
</dbReference>
<dbReference type="RefSeq" id="XP_007900433.1">
    <property type="nucleotide sequence ID" value="XM_007902242.2"/>
</dbReference>
<keyword evidence="15" id="KW-0458">Lysosome</keyword>
<evidence type="ECO:0000313" key="27">
    <source>
        <dbReference type="Proteomes" id="UP000314986"/>
    </source>
</evidence>
<keyword evidence="11 21" id="KW-0472">Membrane</keyword>
<accession>A0A4W3H8R9</accession>
<feature type="transmembrane region" description="Helical" evidence="25">
    <location>
        <begin position="341"/>
        <end position="363"/>
    </location>
</feature>
<dbReference type="OMA" id="NNCVPGY"/>
<name>A0A4W3H8R9_CALMI</name>
<dbReference type="FunFam" id="1.10.287.940:FF:000010">
    <property type="entry name" value="P2X receptor E"/>
    <property type="match status" value="1"/>
</dbReference>
<keyword evidence="13 25" id="KW-0675">Receptor</keyword>
<reference evidence="26" key="4">
    <citation type="submission" date="2025-08" db="UniProtKB">
        <authorList>
            <consortium name="Ensembl"/>
        </authorList>
    </citation>
    <scope>IDENTIFICATION</scope>
</reference>
<evidence type="ECO:0000256" key="15">
    <source>
        <dbReference type="ARBA" id="ARBA00023228"/>
    </source>
</evidence>
<evidence type="ECO:0000256" key="2">
    <source>
        <dbReference type="ARBA" id="ARBA00004651"/>
    </source>
</evidence>
<keyword evidence="10 21" id="KW-0406">Ion transport</keyword>
<evidence type="ECO:0000256" key="20">
    <source>
        <dbReference type="ARBA" id="ARBA00036634"/>
    </source>
</evidence>
<dbReference type="PRINTS" id="PR01307">
    <property type="entry name" value="P2XRECEPTOR"/>
</dbReference>
<dbReference type="GO" id="GO:0033198">
    <property type="term" value="P:response to ATP"/>
    <property type="evidence" value="ECO:0007669"/>
    <property type="project" value="InterPro"/>
</dbReference>
<evidence type="ECO:0000256" key="22">
    <source>
        <dbReference type="PIRSR" id="PIRSR005713-1"/>
    </source>
</evidence>
<comment type="catalytic activity">
    <reaction evidence="18">
        <text>K(+)(in) = K(+)(out)</text>
        <dbReference type="Rhea" id="RHEA:29463"/>
        <dbReference type="ChEBI" id="CHEBI:29103"/>
    </reaction>
</comment>
<evidence type="ECO:0000256" key="17">
    <source>
        <dbReference type="ARBA" id="ARBA00023303"/>
    </source>
</evidence>
<dbReference type="Gene3D" id="1.10.287.940">
    <property type="entry name" value="atp-gated p2x4 ion channel"/>
    <property type="match status" value="1"/>
</dbReference>
<protein>
    <recommendedName>
        <fullName evidence="21 25">P2X purinoceptor</fullName>
    </recommendedName>
    <alternativeName>
        <fullName evidence="21">P2X purinoceptor 4</fullName>
    </alternativeName>
</protein>
<dbReference type="CTD" id="259258"/>
<evidence type="ECO:0000256" key="14">
    <source>
        <dbReference type="ARBA" id="ARBA00023180"/>
    </source>
</evidence>
<dbReference type="Pfam" id="PF00864">
    <property type="entry name" value="P2X_receptor"/>
    <property type="match status" value="1"/>
</dbReference>
<dbReference type="GO" id="GO:0005524">
    <property type="term" value="F:ATP binding"/>
    <property type="evidence" value="ECO:0007669"/>
    <property type="project" value="UniProtKB-UniRule"/>
</dbReference>
<dbReference type="GO" id="GO:0070588">
    <property type="term" value="P:calcium ion transmembrane transport"/>
    <property type="evidence" value="ECO:0007669"/>
    <property type="project" value="TreeGrafter"/>
</dbReference>
<dbReference type="InterPro" id="IPR027309">
    <property type="entry name" value="P2X_extracellular_dom_sf"/>
</dbReference>
<dbReference type="PIRSF" id="PIRSF005713">
    <property type="entry name" value="P2X_purinoceptor"/>
    <property type="match status" value="1"/>
</dbReference>
<feature type="disulfide bond" evidence="23">
    <location>
        <begin position="263"/>
        <end position="272"/>
    </location>
</feature>
<keyword evidence="8 22" id="KW-0067">ATP-binding</keyword>
<keyword evidence="27" id="KW-1185">Reference proteome</keyword>
<dbReference type="InParanoid" id="A0A4W3H8R9"/>
<evidence type="ECO:0000256" key="9">
    <source>
        <dbReference type="ARBA" id="ARBA00022989"/>
    </source>
</evidence>
<feature type="glycosylation site" description="N-linked (GlcNAc...) asparagine" evidence="24">
    <location>
        <position position="186"/>
    </location>
</feature>
<dbReference type="InterPro" id="IPR003047">
    <property type="entry name" value="P2X4_purnocptor"/>
</dbReference>
<reference evidence="27" key="2">
    <citation type="journal article" date="2007" name="PLoS Biol.">
        <title>Survey sequencing and comparative analysis of the elephant shark (Callorhinchus milii) genome.</title>
        <authorList>
            <person name="Venkatesh B."/>
            <person name="Kirkness E.F."/>
            <person name="Loh Y.H."/>
            <person name="Halpern A.L."/>
            <person name="Lee A.P."/>
            <person name="Johnson J."/>
            <person name="Dandona N."/>
            <person name="Viswanathan L.D."/>
            <person name="Tay A."/>
            <person name="Venter J.C."/>
            <person name="Strausberg R.L."/>
            <person name="Brenner S."/>
        </authorList>
    </citation>
    <scope>NUCLEOTIDE SEQUENCE [LARGE SCALE GENOMIC DNA]</scope>
</reference>
<sequence>MPLRETCCSVCDFILEYDTPRIVLIKNKKVGLINRLVQLVILSYIIGWVLIWRKGYQDFDSIVSSVIIKVKGVAFVNSSGFGERLWDSADYIIPPEQESSFFVMTNLIRTENQTQGHCPELPKNGFNCTSDSNCTAGLIDPHSSGVLTGKCVTFNEGVKTCEVLAWCPLESQTVFPNPALLGGAENFTVLIKNNIRFPQFNFSKRNILPNISASYLKTCVFNRTKEPYCPIFRLGDIVRETGDKFQELALQGGVIGILIKWNCNLDRSASECVPQYTFQRLDNRNVDETVSPGYNFRYAKYYENSAGKETRTLIKAYGIRFEVEVFGKAGKFNIIPTMISIGSGIALLGMGTVLCDMIILHLLKKRNYYKEKKYKYVEDYERIPHQSVTPSSQDDDQTSLAYR</sequence>
<reference evidence="26" key="5">
    <citation type="submission" date="2025-09" db="UniProtKB">
        <authorList>
            <consortium name="Ensembl"/>
        </authorList>
    </citation>
    <scope>IDENTIFICATION</scope>
</reference>
<comment type="function">
    <text evidence="25">Receptor for ATP that acts as a ligand-gated ion channel.</text>
</comment>
<evidence type="ECO:0000256" key="19">
    <source>
        <dbReference type="ARBA" id="ARBA00036239"/>
    </source>
</evidence>
<dbReference type="PRINTS" id="PR01311">
    <property type="entry name" value="P2X4RECEPTOR"/>
</dbReference>
<dbReference type="InterPro" id="IPR059116">
    <property type="entry name" value="P2X_receptor"/>
</dbReference>
<keyword evidence="6 25" id="KW-0812">Transmembrane</keyword>
<keyword evidence="5" id="KW-1003">Cell membrane</keyword>
<keyword evidence="12 23" id="KW-1015">Disulfide bond</keyword>
<dbReference type="PROSITE" id="PS01212">
    <property type="entry name" value="P2X_RECEPTOR"/>
    <property type="match status" value="1"/>
</dbReference>
<dbReference type="KEGG" id="cmk:103184313"/>
<dbReference type="GlyCosmos" id="A0A4W3H8R9">
    <property type="glycosylation" value="1 site, No reported glycans"/>
</dbReference>
<proteinExistence type="inferred from homology"/>
<comment type="subcellular location">
    <subcellularLocation>
        <location evidence="2">Cell membrane</location>
        <topology evidence="2">Multi-pass membrane protein</topology>
    </subcellularLocation>
    <subcellularLocation>
        <location evidence="1">Lysosome membrane</location>
        <topology evidence="1">Multi-pass membrane protein</topology>
    </subcellularLocation>
    <subcellularLocation>
        <location evidence="25">Membrane</location>
        <topology evidence="25">Multi-pass membrane protein</topology>
    </subcellularLocation>
</comment>
<gene>
    <name evidence="26" type="primary">p2rx4a</name>
</gene>
<dbReference type="GeneTree" id="ENSGT01020000230351"/>
<keyword evidence="17 25" id="KW-0407">Ion channel</keyword>
<evidence type="ECO:0000256" key="10">
    <source>
        <dbReference type="ARBA" id="ARBA00023065"/>
    </source>
</evidence>
<feature type="binding site" evidence="22">
    <location>
        <begin position="69"/>
        <end position="71"/>
    </location>
    <ligand>
        <name>ATP</name>
        <dbReference type="ChEBI" id="CHEBI:30616"/>
        <note>ligand shared between two neighboring subunits of the homotrimer</note>
    </ligand>
</feature>
<evidence type="ECO:0000256" key="4">
    <source>
        <dbReference type="ARBA" id="ARBA00022448"/>
    </source>
</evidence>
<comment type="function">
    <text evidence="21">ATP-gated nonselective transmembrane cation channel permeable to potassium, sodium and calcium. CTP, but not GTP or UTP, functions as a weak affinity agonist for P2RX4. Activated by extracellularly released ATP, it plays multiple role in immunity and central nervous system physiology. Could also function as an ATP-gated cation channel of lysosomal membranes.</text>
</comment>
<comment type="subunit">
    <text evidence="21">Functional P2XRs are organized as homomeric and heteromeric trimers.</text>
</comment>
<evidence type="ECO:0000256" key="23">
    <source>
        <dbReference type="PIRSR" id="PIRSR005713-2"/>
    </source>
</evidence>
<evidence type="ECO:0000256" key="12">
    <source>
        <dbReference type="ARBA" id="ARBA00023157"/>
    </source>
</evidence>
<dbReference type="GO" id="GO:0005886">
    <property type="term" value="C:plasma membrane"/>
    <property type="evidence" value="ECO:0007669"/>
    <property type="project" value="UniProtKB-SubCell"/>
</dbReference>
<dbReference type="InterPro" id="IPR001429">
    <property type="entry name" value="P2X_purnocptor"/>
</dbReference>
<evidence type="ECO:0000256" key="3">
    <source>
        <dbReference type="ARBA" id="ARBA00009848"/>
    </source>
</evidence>
<feature type="binding site" evidence="22">
    <location>
        <position position="188"/>
    </location>
    <ligand>
        <name>ATP</name>
        <dbReference type="ChEBI" id="CHEBI:30616"/>
        <note>ligand shared between two neighboring subunits of the homotrimer</note>
    </ligand>
</feature>
<dbReference type="PANTHER" id="PTHR10125:SF18">
    <property type="entry name" value="P2X PURINOCEPTOR 4"/>
    <property type="match status" value="1"/>
</dbReference>
<evidence type="ECO:0000313" key="26">
    <source>
        <dbReference type="Ensembl" id="ENSCMIP00000013258.1"/>
    </source>
</evidence>
<dbReference type="FunFam" id="2.60.490.10:FF:000001">
    <property type="entry name" value="P2X purinoceptor"/>
    <property type="match status" value="1"/>
</dbReference>
<evidence type="ECO:0000256" key="13">
    <source>
        <dbReference type="ARBA" id="ARBA00023170"/>
    </source>
</evidence>
<dbReference type="NCBIfam" id="TIGR00863">
    <property type="entry name" value="P2X"/>
    <property type="match status" value="1"/>
</dbReference>
<evidence type="ECO:0000256" key="5">
    <source>
        <dbReference type="ARBA" id="ARBA00022475"/>
    </source>
</evidence>
<dbReference type="PANTHER" id="PTHR10125">
    <property type="entry name" value="P2X PURINOCEPTOR"/>
    <property type="match status" value="1"/>
</dbReference>
<keyword evidence="9 25" id="KW-1133">Transmembrane helix</keyword>
<keyword evidence="16 21" id="KW-1071">Ligand-gated ion channel</keyword>
<evidence type="ECO:0000256" key="11">
    <source>
        <dbReference type="ARBA" id="ARBA00023136"/>
    </source>
</evidence>
<keyword evidence="4 21" id="KW-0813">Transport</keyword>
<evidence type="ECO:0000256" key="21">
    <source>
        <dbReference type="PIRNR" id="PIRNR005713"/>
    </source>
</evidence>
<feature type="transmembrane region" description="Helical" evidence="25">
    <location>
        <begin position="32"/>
        <end position="52"/>
    </location>
</feature>
<feature type="binding site" evidence="22">
    <location>
        <position position="315"/>
    </location>
    <ligand>
        <name>ATP</name>
        <dbReference type="ChEBI" id="CHEBI:30616"/>
        <note>ligand shared between two neighboring subunits of the homotrimer</note>
    </ligand>
</feature>
<evidence type="ECO:0000256" key="16">
    <source>
        <dbReference type="ARBA" id="ARBA00023286"/>
    </source>
</evidence>
<evidence type="ECO:0000256" key="1">
    <source>
        <dbReference type="ARBA" id="ARBA00004155"/>
    </source>
</evidence>
<reference evidence="27" key="1">
    <citation type="journal article" date="2006" name="Science">
        <title>Ancient noncoding elements conserved in the human genome.</title>
        <authorList>
            <person name="Venkatesh B."/>
            <person name="Kirkness E.F."/>
            <person name="Loh Y.H."/>
            <person name="Halpern A.L."/>
            <person name="Lee A.P."/>
            <person name="Johnson J."/>
            <person name="Dandona N."/>
            <person name="Viswanathan L.D."/>
            <person name="Tay A."/>
            <person name="Venter J.C."/>
            <person name="Strausberg R.L."/>
            <person name="Brenner S."/>
        </authorList>
    </citation>
    <scope>NUCLEOTIDE SEQUENCE [LARGE SCALE GENOMIC DNA]</scope>
</reference>
<keyword evidence="7 22" id="KW-0547">Nucleotide-binding</keyword>
<feature type="disulfide bond" evidence="23">
    <location>
        <begin position="134"/>
        <end position="161"/>
    </location>
</feature>
<evidence type="ECO:0000256" key="25">
    <source>
        <dbReference type="RuleBase" id="RU000681"/>
    </source>
</evidence>
<dbReference type="GO" id="GO:0005765">
    <property type="term" value="C:lysosomal membrane"/>
    <property type="evidence" value="ECO:0007669"/>
    <property type="project" value="UniProtKB-SubCell"/>
</dbReference>
<dbReference type="GeneID" id="103184313"/>
<dbReference type="InterPro" id="IPR053792">
    <property type="entry name" value="P2X_RECEPTOR_CS"/>
</dbReference>
<dbReference type="RefSeq" id="XP_007900434.1">
    <property type="nucleotide sequence ID" value="XM_007902243.2"/>
</dbReference>
<dbReference type="GO" id="GO:0001614">
    <property type="term" value="F:purinergic nucleotide receptor activity"/>
    <property type="evidence" value="ECO:0007669"/>
    <property type="project" value="UniProtKB-UniRule"/>
</dbReference>
<keyword evidence="14" id="KW-0325">Glycoprotein</keyword>
<dbReference type="OrthoDB" id="494673at2759"/>
<dbReference type="Proteomes" id="UP000314986">
    <property type="component" value="Unassembled WGS sequence"/>
</dbReference>
<evidence type="ECO:0000256" key="7">
    <source>
        <dbReference type="ARBA" id="ARBA00022741"/>
    </source>
</evidence>
<dbReference type="Gene3D" id="2.60.490.10">
    <property type="entry name" value="atp-gated p2x4 ion channel domain"/>
    <property type="match status" value="1"/>
</dbReference>